<reference evidence="3" key="1">
    <citation type="submission" date="2023-03" db="EMBL/GenBank/DDBJ databases">
        <title>Mating type loci evolution in Malassezia.</title>
        <authorList>
            <person name="Coelho M.A."/>
        </authorList>
    </citation>
    <scope>NUCLEOTIDE SEQUENCE</scope>
    <source>
        <strain evidence="3">CBS 12830</strain>
    </source>
</reference>
<dbReference type="Proteomes" id="UP001214415">
    <property type="component" value="Chromosome 1"/>
</dbReference>
<keyword evidence="2" id="KW-0812">Transmembrane</keyword>
<keyword evidence="4" id="KW-1185">Reference proteome</keyword>
<keyword evidence="2" id="KW-0472">Membrane</keyword>
<dbReference type="PANTHER" id="PTHR28013:SF4">
    <property type="entry name" value="MARVEL DOMAIN-CONTAINING PROTEIN"/>
    <property type="match status" value="1"/>
</dbReference>
<dbReference type="PANTHER" id="PTHR28013">
    <property type="entry name" value="PROTEIN DCV1-RELATED"/>
    <property type="match status" value="1"/>
</dbReference>
<keyword evidence="2" id="KW-1133">Transmembrane helix</keyword>
<gene>
    <name evidence="3" type="ORF">MEQU1_000447</name>
</gene>
<dbReference type="EMBL" id="CP119900">
    <property type="protein sequence ID" value="WFD21791.1"/>
    <property type="molecule type" value="Genomic_DNA"/>
</dbReference>
<feature type="region of interest" description="Disordered" evidence="1">
    <location>
        <begin position="274"/>
        <end position="300"/>
    </location>
</feature>
<name>A0AAF0EBX4_9BASI</name>
<dbReference type="Pfam" id="PF06687">
    <property type="entry name" value="SUR7"/>
    <property type="match status" value="1"/>
</dbReference>
<evidence type="ECO:0000313" key="4">
    <source>
        <dbReference type="Proteomes" id="UP001214415"/>
    </source>
</evidence>
<feature type="region of interest" description="Disordered" evidence="1">
    <location>
        <begin position="335"/>
        <end position="357"/>
    </location>
</feature>
<evidence type="ECO:0008006" key="5">
    <source>
        <dbReference type="Google" id="ProtNLM"/>
    </source>
</evidence>
<dbReference type="GO" id="GO:0032153">
    <property type="term" value="C:cell division site"/>
    <property type="evidence" value="ECO:0007669"/>
    <property type="project" value="TreeGrafter"/>
</dbReference>
<evidence type="ECO:0000256" key="2">
    <source>
        <dbReference type="SAM" id="Phobius"/>
    </source>
</evidence>
<dbReference type="InterPro" id="IPR051380">
    <property type="entry name" value="pH-response_reg_palI/RIM9"/>
</dbReference>
<protein>
    <recommendedName>
        <fullName evidence="5">SUR7/PalI family protein</fullName>
    </recommendedName>
</protein>
<dbReference type="GO" id="GO:0005886">
    <property type="term" value="C:plasma membrane"/>
    <property type="evidence" value="ECO:0007669"/>
    <property type="project" value="InterPro"/>
</dbReference>
<feature type="transmembrane region" description="Helical" evidence="2">
    <location>
        <begin position="87"/>
        <end position="109"/>
    </location>
</feature>
<organism evidence="3 4">
    <name type="scientific">Malassezia equina</name>
    <dbReference type="NCBI Taxonomy" id="1381935"/>
    <lineage>
        <taxon>Eukaryota</taxon>
        <taxon>Fungi</taxon>
        <taxon>Dikarya</taxon>
        <taxon>Basidiomycota</taxon>
        <taxon>Ustilaginomycotina</taxon>
        <taxon>Malasseziomycetes</taxon>
        <taxon>Malasseziales</taxon>
        <taxon>Malasseziaceae</taxon>
        <taxon>Malassezia</taxon>
    </lineage>
</organism>
<evidence type="ECO:0000256" key="1">
    <source>
        <dbReference type="SAM" id="MobiDB-lite"/>
    </source>
</evidence>
<dbReference type="GO" id="GO:0035838">
    <property type="term" value="C:growing cell tip"/>
    <property type="evidence" value="ECO:0007669"/>
    <property type="project" value="TreeGrafter"/>
</dbReference>
<accession>A0AAF0EBX4</accession>
<dbReference type="InterPro" id="IPR009571">
    <property type="entry name" value="SUR7/Rim9-like_fungi"/>
</dbReference>
<feature type="transmembrane region" description="Helical" evidence="2">
    <location>
        <begin position="116"/>
        <end position="140"/>
    </location>
</feature>
<feature type="transmembrane region" description="Helical" evidence="2">
    <location>
        <begin position="160"/>
        <end position="183"/>
    </location>
</feature>
<proteinExistence type="predicted"/>
<evidence type="ECO:0000313" key="3">
    <source>
        <dbReference type="EMBL" id="WFD21791.1"/>
    </source>
</evidence>
<dbReference type="AlphaFoldDB" id="A0AAF0EBX4"/>
<sequence length="357" mass="38099">MRLFSLGGLLVTIAAAVLLGIATFGVPINDSYYLVELVTGQTDFKFGPFGYTQNGHASATKLGYDAPRNLGGQNPISSFVHSLSYVLVLYPIAFALAVVAALVSFLAVTCKTWMNVLAIILVLLGAKVATAAFAIVIGIYFSVKDEVGGQYVDTRFGQSFYFTVIGAALMFLAAFLMAGGWCCDPLLSRHRRSTPTAGASYSAAPAKPNELPGSRTDLPAFPEYHPSLAENVYEMDDTRELRMVHKPPSHTEYLDAVPAMAPAPPVSADPAPYLAASPAGSSSRLLTEEPYLPSRPSESSIMPTEHAYVDAPEAPPSLAPRAVSEQQADAWFLHGGTQAPPQYPPALLGTGYLKEKH</sequence>